<dbReference type="RefSeq" id="WP_248358873.1">
    <property type="nucleotide sequence ID" value="NZ_AP025591.1"/>
</dbReference>
<dbReference type="Proteomes" id="UP001162891">
    <property type="component" value="Chromosome"/>
</dbReference>
<name>A0ABM7WR17_9BACT</name>
<keyword evidence="1" id="KW-0732">Signal</keyword>
<evidence type="ECO:0008006" key="4">
    <source>
        <dbReference type="Google" id="ProtNLM"/>
    </source>
</evidence>
<accession>A0ABM7WR17</accession>
<keyword evidence="3" id="KW-1185">Reference proteome</keyword>
<evidence type="ECO:0000313" key="3">
    <source>
        <dbReference type="Proteomes" id="UP001162891"/>
    </source>
</evidence>
<gene>
    <name evidence="2" type="ORF">AMOR_09030</name>
</gene>
<dbReference type="Pfam" id="PF05751">
    <property type="entry name" value="FixH"/>
    <property type="match status" value="1"/>
</dbReference>
<organism evidence="2 3">
    <name type="scientific">Anaeromyxobacter oryzae</name>
    <dbReference type="NCBI Taxonomy" id="2918170"/>
    <lineage>
        <taxon>Bacteria</taxon>
        <taxon>Pseudomonadati</taxon>
        <taxon>Myxococcota</taxon>
        <taxon>Myxococcia</taxon>
        <taxon>Myxococcales</taxon>
        <taxon>Cystobacterineae</taxon>
        <taxon>Anaeromyxobacteraceae</taxon>
        <taxon>Anaeromyxobacter</taxon>
    </lineage>
</organism>
<dbReference type="EMBL" id="AP025591">
    <property type="protein sequence ID" value="BDG01907.1"/>
    <property type="molecule type" value="Genomic_DNA"/>
</dbReference>
<sequence length="273" mass="27823">MKLLIAVAAVAALGAVAAAIYVGSQVREDTVVAKPYEEGLQHDAEHHARAALGWTVTVPGEPLPAAGPIVFELRDHAGAPLAGATVSLTVTRAESSHGQWTAEARDAGGGRYVVDSAFAAPGGWELRFDVRHGADRSRLSRVVSVAAAAAAPGPARCDLAANPCTLDLGGGGAVTLELGPRPLRTMADLVVAAEVRQGGAPLDGAAVAVAFEMQGMDMGPNRTSLARAGAGRYAGKAVLVRCPSGRKDWSARVTVAPAGGAPRTADVAFRVEE</sequence>
<dbReference type="InterPro" id="IPR008620">
    <property type="entry name" value="FixH"/>
</dbReference>
<evidence type="ECO:0000313" key="2">
    <source>
        <dbReference type="EMBL" id="BDG01907.1"/>
    </source>
</evidence>
<reference evidence="3" key="1">
    <citation type="journal article" date="2022" name="Int. J. Syst. Evol. Microbiol.">
        <title>Anaeromyxobacter oryzae sp. nov., Anaeromyxobacter diazotrophicus sp. nov. and Anaeromyxobacter paludicola sp. nov., isolated from paddy soils.</title>
        <authorList>
            <person name="Itoh H."/>
            <person name="Xu Z."/>
            <person name="Mise K."/>
            <person name="Masuda Y."/>
            <person name="Ushijima N."/>
            <person name="Hayakawa C."/>
            <person name="Shiratori Y."/>
            <person name="Senoo K."/>
        </authorList>
    </citation>
    <scope>NUCLEOTIDE SEQUENCE [LARGE SCALE GENOMIC DNA]</scope>
    <source>
        <strain evidence="3">Red232</strain>
    </source>
</reference>
<feature type="signal peptide" evidence="1">
    <location>
        <begin position="1"/>
        <end position="17"/>
    </location>
</feature>
<protein>
    <recommendedName>
        <fullName evidence="4">YtkA-like domain-containing protein</fullName>
    </recommendedName>
</protein>
<evidence type="ECO:0000256" key="1">
    <source>
        <dbReference type="SAM" id="SignalP"/>
    </source>
</evidence>
<proteinExistence type="predicted"/>
<feature type="chain" id="PRO_5045864864" description="YtkA-like domain-containing protein" evidence="1">
    <location>
        <begin position="18"/>
        <end position="273"/>
    </location>
</feature>